<feature type="compositionally biased region" description="Low complexity" evidence="1">
    <location>
        <begin position="52"/>
        <end position="61"/>
    </location>
</feature>
<dbReference type="AlphaFoldDB" id="A0A8J2Z9T0"/>
<organism evidence="2 3">
    <name type="scientific">Caldovatus sediminis</name>
    <dbReference type="NCBI Taxonomy" id="2041189"/>
    <lineage>
        <taxon>Bacteria</taxon>
        <taxon>Pseudomonadati</taxon>
        <taxon>Pseudomonadota</taxon>
        <taxon>Alphaproteobacteria</taxon>
        <taxon>Acetobacterales</taxon>
        <taxon>Roseomonadaceae</taxon>
        <taxon>Caldovatus</taxon>
    </lineage>
</organism>
<proteinExistence type="predicted"/>
<name>A0A8J2Z9T0_9PROT</name>
<keyword evidence="3" id="KW-1185">Reference proteome</keyword>
<evidence type="ECO:0000313" key="2">
    <source>
        <dbReference type="EMBL" id="GGG28554.1"/>
    </source>
</evidence>
<feature type="compositionally biased region" description="Basic and acidic residues" evidence="1">
    <location>
        <begin position="14"/>
        <end position="27"/>
    </location>
</feature>
<gene>
    <name evidence="2" type="ORF">GCM10010964_15590</name>
</gene>
<evidence type="ECO:0000313" key="3">
    <source>
        <dbReference type="Proteomes" id="UP000597507"/>
    </source>
</evidence>
<feature type="region of interest" description="Disordered" evidence="1">
    <location>
        <begin position="1"/>
        <end position="117"/>
    </location>
</feature>
<accession>A0A8J2Z9T0</accession>
<evidence type="ECO:0000256" key="1">
    <source>
        <dbReference type="SAM" id="MobiDB-lite"/>
    </source>
</evidence>
<protein>
    <submittedName>
        <fullName evidence="2">Uncharacterized protein</fullName>
    </submittedName>
</protein>
<sequence length="117" mass="12376">MRPGAAQAPAGQDRMGDDGDLRPDQVAHDQQGPFGDRQPDAGRRALMGPPVRALALDAAAGRRGRMVPGRRRARRPPQRRAEAAPADAGARRPARQATLARPRRDAHLPGEAGGSSP</sequence>
<feature type="compositionally biased region" description="Basic residues" evidence="1">
    <location>
        <begin position="62"/>
        <end position="78"/>
    </location>
</feature>
<dbReference type="EMBL" id="BMKS01000004">
    <property type="protein sequence ID" value="GGG28554.1"/>
    <property type="molecule type" value="Genomic_DNA"/>
</dbReference>
<reference evidence="2 3" key="1">
    <citation type="journal article" date="2014" name="Int. J. Syst. Evol. Microbiol.">
        <title>Complete genome sequence of Corynebacterium casei LMG S-19264T (=DSM 44701T), isolated from a smear-ripened cheese.</title>
        <authorList>
            <consortium name="US DOE Joint Genome Institute (JGI-PGF)"/>
            <person name="Walter F."/>
            <person name="Albersmeier A."/>
            <person name="Kalinowski J."/>
            <person name="Ruckert C."/>
        </authorList>
    </citation>
    <scope>NUCLEOTIDE SEQUENCE [LARGE SCALE GENOMIC DNA]</scope>
    <source>
        <strain evidence="2 3">CGMCC 1.16330</strain>
    </source>
</reference>
<comment type="caution">
    <text evidence="2">The sequence shown here is derived from an EMBL/GenBank/DDBJ whole genome shotgun (WGS) entry which is preliminary data.</text>
</comment>
<dbReference type="Proteomes" id="UP000597507">
    <property type="component" value="Unassembled WGS sequence"/>
</dbReference>